<keyword evidence="2" id="KW-0547">Nucleotide-binding</keyword>
<dbReference type="InterPro" id="IPR003439">
    <property type="entry name" value="ABC_transporter-like_ATP-bd"/>
</dbReference>
<dbReference type="RefSeq" id="WP_265580522.1">
    <property type="nucleotide sequence ID" value="NZ_CP036172.1"/>
</dbReference>
<sequence>MSTEVIRLEHVRKVYPRLAGDVVALDDLSLTIEGGEFVAVMGSSGSGKSTLMNQLGCLDVPTSGNLWISGKNVGEMSDFELTELRRDTIGFVFQKFNLIPVLTARENVEIPLILKEKHRDTEGRAEALLRTVGLEGEVITHTPAELSGGQQQRVAIARALVNDPKILLCDEPTGNLDSKTSTQIMDLLATLHREGRTVVMVTHDQATAGYADRIVTISDGRVV</sequence>
<dbReference type="Gene3D" id="3.40.50.300">
    <property type="entry name" value="P-loop containing nucleotide triphosphate hydrolases"/>
    <property type="match status" value="1"/>
</dbReference>
<evidence type="ECO:0000256" key="2">
    <source>
        <dbReference type="ARBA" id="ARBA00022741"/>
    </source>
</evidence>
<proteinExistence type="predicted"/>
<dbReference type="PANTHER" id="PTHR24220:SF86">
    <property type="entry name" value="ABC TRANSPORTER ABCH.1"/>
    <property type="match status" value="1"/>
</dbReference>
<evidence type="ECO:0000256" key="3">
    <source>
        <dbReference type="ARBA" id="ARBA00022840"/>
    </source>
</evidence>
<dbReference type="InterPro" id="IPR017911">
    <property type="entry name" value="MacB-like_ATP-bd"/>
</dbReference>
<dbReference type="PROSITE" id="PS00211">
    <property type="entry name" value="ABC_TRANSPORTER_1"/>
    <property type="match status" value="1"/>
</dbReference>
<dbReference type="GO" id="GO:0098796">
    <property type="term" value="C:membrane protein complex"/>
    <property type="evidence" value="ECO:0007669"/>
    <property type="project" value="UniProtKB-ARBA"/>
</dbReference>
<dbReference type="SUPFAM" id="SSF52540">
    <property type="entry name" value="P-loop containing nucleoside triphosphate hydrolases"/>
    <property type="match status" value="1"/>
</dbReference>
<dbReference type="Pfam" id="PF00005">
    <property type="entry name" value="ABC_tran"/>
    <property type="match status" value="1"/>
</dbReference>
<accession>A0A8A3S7A9</accession>
<dbReference type="PANTHER" id="PTHR24220">
    <property type="entry name" value="IMPORT ATP-BINDING PROTEIN"/>
    <property type="match status" value="1"/>
</dbReference>
<dbReference type="FunFam" id="3.40.50.300:FF:000032">
    <property type="entry name" value="Export ABC transporter ATP-binding protein"/>
    <property type="match status" value="1"/>
</dbReference>
<organism evidence="5 6">
    <name type="scientific">Methanofollis aquaemaris</name>
    <dbReference type="NCBI Taxonomy" id="126734"/>
    <lineage>
        <taxon>Archaea</taxon>
        <taxon>Methanobacteriati</taxon>
        <taxon>Methanobacteriota</taxon>
        <taxon>Stenosarchaea group</taxon>
        <taxon>Methanomicrobia</taxon>
        <taxon>Methanomicrobiales</taxon>
        <taxon>Methanomicrobiaceae</taxon>
        <taxon>Methanofollis</taxon>
    </lineage>
</organism>
<dbReference type="GeneID" id="76424487"/>
<dbReference type="EMBL" id="CP036172">
    <property type="protein sequence ID" value="QSZ67621.1"/>
    <property type="molecule type" value="Genomic_DNA"/>
</dbReference>
<evidence type="ECO:0000313" key="6">
    <source>
        <dbReference type="Proteomes" id="UP001042704"/>
    </source>
</evidence>
<dbReference type="Proteomes" id="UP001042704">
    <property type="component" value="Chromosome"/>
</dbReference>
<dbReference type="GO" id="GO:0022857">
    <property type="term" value="F:transmembrane transporter activity"/>
    <property type="evidence" value="ECO:0007669"/>
    <property type="project" value="TreeGrafter"/>
</dbReference>
<dbReference type="InterPro" id="IPR003593">
    <property type="entry name" value="AAA+_ATPase"/>
</dbReference>
<dbReference type="InterPro" id="IPR027417">
    <property type="entry name" value="P-loop_NTPase"/>
</dbReference>
<keyword evidence="1" id="KW-0813">Transport</keyword>
<protein>
    <submittedName>
        <fullName evidence="5">ABC transporter ATP-binding protein</fullName>
    </submittedName>
</protein>
<dbReference type="PROSITE" id="PS50893">
    <property type="entry name" value="ABC_TRANSPORTER_2"/>
    <property type="match status" value="1"/>
</dbReference>
<evidence type="ECO:0000259" key="4">
    <source>
        <dbReference type="PROSITE" id="PS50893"/>
    </source>
</evidence>
<evidence type="ECO:0000313" key="5">
    <source>
        <dbReference type="EMBL" id="QSZ67621.1"/>
    </source>
</evidence>
<name>A0A8A3S7A9_9EURY</name>
<evidence type="ECO:0000256" key="1">
    <source>
        <dbReference type="ARBA" id="ARBA00022448"/>
    </source>
</evidence>
<dbReference type="AlphaFoldDB" id="A0A8A3S7A9"/>
<dbReference type="CDD" id="cd03255">
    <property type="entry name" value="ABC_MJ0796_LolCDE_FtsE"/>
    <property type="match status" value="1"/>
</dbReference>
<dbReference type="KEGG" id="maqe:RJ40_08930"/>
<gene>
    <name evidence="5" type="ORF">RJ40_08930</name>
</gene>
<keyword evidence="6" id="KW-1185">Reference proteome</keyword>
<dbReference type="GO" id="GO:0005524">
    <property type="term" value="F:ATP binding"/>
    <property type="evidence" value="ECO:0007669"/>
    <property type="project" value="UniProtKB-KW"/>
</dbReference>
<dbReference type="GO" id="GO:0016887">
    <property type="term" value="F:ATP hydrolysis activity"/>
    <property type="evidence" value="ECO:0007669"/>
    <property type="project" value="InterPro"/>
</dbReference>
<dbReference type="InterPro" id="IPR015854">
    <property type="entry name" value="ABC_transpr_LolD-like"/>
</dbReference>
<dbReference type="InterPro" id="IPR017871">
    <property type="entry name" value="ABC_transporter-like_CS"/>
</dbReference>
<feature type="domain" description="ABC transporter" evidence="4">
    <location>
        <begin position="6"/>
        <end position="223"/>
    </location>
</feature>
<reference evidence="5" key="1">
    <citation type="journal article" date="2001" name="Int. J. Syst. Evol. Microbiol.">
        <title>Methanofollis aquaemaris sp. nov., a methanogen isolated from an aquaculture fish pond.</title>
        <authorList>
            <person name="Lai M.C."/>
            <person name="Chen S.C."/>
        </authorList>
    </citation>
    <scope>NUCLEOTIDE SEQUENCE</scope>
    <source>
        <strain evidence="5">N2F9704</strain>
    </source>
</reference>
<dbReference type="GO" id="GO:0005886">
    <property type="term" value="C:plasma membrane"/>
    <property type="evidence" value="ECO:0007669"/>
    <property type="project" value="TreeGrafter"/>
</dbReference>
<keyword evidence="3 5" id="KW-0067">ATP-binding</keyword>
<dbReference type="SMART" id="SM00382">
    <property type="entry name" value="AAA"/>
    <property type="match status" value="1"/>
</dbReference>
<reference evidence="5" key="2">
    <citation type="submission" date="2019-02" db="EMBL/GenBank/DDBJ databases">
        <authorList>
            <person name="Chen S.-C."/>
            <person name="Chien H.-H."/>
            <person name="Lai M.-C."/>
        </authorList>
    </citation>
    <scope>NUCLEOTIDE SEQUENCE</scope>
    <source>
        <strain evidence="5">N2F9704</strain>
    </source>
</reference>